<dbReference type="PANTHER" id="PTHR30294:SF29">
    <property type="entry name" value="MULTIDRUG ABC TRANSPORTER PERMEASE YBHS-RELATED"/>
    <property type="match status" value="1"/>
</dbReference>
<dbReference type="Gene3D" id="3.40.1710.10">
    <property type="entry name" value="abc type-2 transporter like domain"/>
    <property type="match status" value="1"/>
</dbReference>
<keyword evidence="3" id="KW-0813">Transport</keyword>
<dbReference type="EMBL" id="CWGJ01000014">
    <property type="protein sequence ID" value="CRX38630.1"/>
    <property type="molecule type" value="Genomic_DNA"/>
</dbReference>
<accession>A0A0H5E5X4</accession>
<keyword evidence="6 8" id="KW-1133">Transmembrane helix</keyword>
<dbReference type="Proteomes" id="UP000220251">
    <property type="component" value="Unassembled WGS sequence"/>
</dbReference>
<feature type="transmembrane region" description="Helical" evidence="8">
    <location>
        <begin position="333"/>
        <end position="354"/>
    </location>
</feature>
<organism evidence="10 11">
    <name type="scientific">Estrella lausannensis</name>
    <dbReference type="NCBI Taxonomy" id="483423"/>
    <lineage>
        <taxon>Bacteria</taxon>
        <taxon>Pseudomonadati</taxon>
        <taxon>Chlamydiota</taxon>
        <taxon>Chlamydiia</taxon>
        <taxon>Parachlamydiales</taxon>
        <taxon>Candidatus Criblamydiaceae</taxon>
        <taxon>Estrella</taxon>
    </lineage>
</organism>
<protein>
    <recommendedName>
        <fullName evidence="9">ABC transmembrane type-2 domain-containing protein</fullName>
    </recommendedName>
</protein>
<dbReference type="PROSITE" id="PS51012">
    <property type="entry name" value="ABC_TM2"/>
    <property type="match status" value="1"/>
</dbReference>
<keyword evidence="11" id="KW-1185">Reference proteome</keyword>
<feature type="transmembrane region" description="Helical" evidence="8">
    <location>
        <begin position="169"/>
        <end position="191"/>
    </location>
</feature>
<keyword evidence="7 8" id="KW-0472">Membrane</keyword>
<evidence type="ECO:0000256" key="5">
    <source>
        <dbReference type="ARBA" id="ARBA00022692"/>
    </source>
</evidence>
<dbReference type="OrthoDB" id="9776218at2"/>
<dbReference type="GO" id="GO:0140359">
    <property type="term" value="F:ABC-type transporter activity"/>
    <property type="evidence" value="ECO:0007669"/>
    <property type="project" value="InterPro"/>
</dbReference>
<gene>
    <name evidence="10" type="ORF">ELAC_1291</name>
</gene>
<feature type="transmembrane region" description="Helical" evidence="8">
    <location>
        <begin position="248"/>
        <end position="270"/>
    </location>
</feature>
<comment type="similarity">
    <text evidence="2">Belongs to the ABC-2 integral membrane protein family.</text>
</comment>
<dbReference type="RefSeq" id="WP_098038492.1">
    <property type="nucleotide sequence ID" value="NZ_CWGJ01000014.1"/>
</dbReference>
<keyword evidence="5 8" id="KW-0812">Transmembrane</keyword>
<evidence type="ECO:0000256" key="4">
    <source>
        <dbReference type="ARBA" id="ARBA00022475"/>
    </source>
</evidence>
<reference evidence="11" key="1">
    <citation type="submission" date="2015-06" db="EMBL/GenBank/DDBJ databases">
        <authorList>
            <person name="Bertelli C."/>
        </authorList>
    </citation>
    <scope>NUCLEOTIDE SEQUENCE [LARGE SCALE GENOMIC DNA]</scope>
    <source>
        <strain evidence="11">CRIB-30</strain>
    </source>
</reference>
<evidence type="ECO:0000313" key="11">
    <source>
        <dbReference type="Proteomes" id="UP000220251"/>
    </source>
</evidence>
<evidence type="ECO:0000259" key="9">
    <source>
        <dbReference type="PROSITE" id="PS51012"/>
    </source>
</evidence>
<evidence type="ECO:0000256" key="1">
    <source>
        <dbReference type="ARBA" id="ARBA00004651"/>
    </source>
</evidence>
<evidence type="ECO:0000256" key="7">
    <source>
        <dbReference type="ARBA" id="ARBA00023136"/>
    </source>
</evidence>
<dbReference type="InterPro" id="IPR051449">
    <property type="entry name" value="ABC-2_transporter_component"/>
</dbReference>
<sequence length="365" mass="40853">MLAGYRVKALIKKELIQIVRDPSTLLISVVLPLILLFLYGFGVSLDLKHLRIGVVLEDTGPDAQSFLRALMDSPYFDVTTSRDRYELTHALTVGKLRGMVVIPSYFSDFKNRKGQSAPIQVIADGSEPNTAAMLQNYVDGAFQNWIRQKPLIRPVPRFWYNEQLESRNFLLPGSLALIMTLIGTLLTALVVTREWERGTMEAMIATPITKDELIIGKILPYFALGFISMAISASASIFLFNVPFRGSLLALFLVTAAFLYCALSLGLMISTIARSQLIAYQIAMVTSVLPAYILSGFLFEISSMPTWIQFLTYIIPAKYFVQSLQTLFLVGDVWKLILINTVPMLILGTLFLFISKRKTAKRLDA</sequence>
<evidence type="ECO:0000256" key="3">
    <source>
        <dbReference type="ARBA" id="ARBA00022448"/>
    </source>
</evidence>
<feature type="domain" description="ABC transmembrane type-2" evidence="9">
    <location>
        <begin position="119"/>
        <end position="362"/>
    </location>
</feature>
<keyword evidence="4" id="KW-1003">Cell membrane</keyword>
<feature type="transmembrane region" description="Helical" evidence="8">
    <location>
        <begin position="218"/>
        <end position="242"/>
    </location>
</feature>
<dbReference type="Pfam" id="PF12698">
    <property type="entry name" value="ABC2_membrane_3"/>
    <property type="match status" value="1"/>
</dbReference>
<evidence type="ECO:0000256" key="2">
    <source>
        <dbReference type="ARBA" id="ARBA00007783"/>
    </source>
</evidence>
<dbReference type="GO" id="GO:0005886">
    <property type="term" value="C:plasma membrane"/>
    <property type="evidence" value="ECO:0007669"/>
    <property type="project" value="UniProtKB-SubCell"/>
</dbReference>
<dbReference type="InterPro" id="IPR013525">
    <property type="entry name" value="ABC2_TM"/>
</dbReference>
<dbReference type="PANTHER" id="PTHR30294">
    <property type="entry name" value="MEMBRANE COMPONENT OF ABC TRANSPORTER YHHJ-RELATED"/>
    <property type="match status" value="1"/>
</dbReference>
<proteinExistence type="inferred from homology"/>
<evidence type="ECO:0000256" key="6">
    <source>
        <dbReference type="ARBA" id="ARBA00022989"/>
    </source>
</evidence>
<dbReference type="AlphaFoldDB" id="A0A0H5E5X4"/>
<comment type="subcellular location">
    <subcellularLocation>
        <location evidence="1">Cell membrane</location>
        <topology evidence="1">Multi-pass membrane protein</topology>
    </subcellularLocation>
</comment>
<evidence type="ECO:0000313" key="10">
    <source>
        <dbReference type="EMBL" id="CRX38630.1"/>
    </source>
</evidence>
<dbReference type="InterPro" id="IPR047817">
    <property type="entry name" value="ABC2_TM_bact-type"/>
</dbReference>
<feature type="transmembrane region" description="Helical" evidence="8">
    <location>
        <begin position="21"/>
        <end position="41"/>
    </location>
</feature>
<feature type="transmembrane region" description="Helical" evidence="8">
    <location>
        <begin position="277"/>
        <end position="299"/>
    </location>
</feature>
<name>A0A0H5E5X4_9BACT</name>
<evidence type="ECO:0000256" key="8">
    <source>
        <dbReference type="SAM" id="Phobius"/>
    </source>
</evidence>